<reference evidence="1" key="1">
    <citation type="submission" date="2009-09" db="EMBL/GenBank/DDBJ databases">
        <authorList>
            <person name="Weinstock G."/>
            <person name="Sodergren E."/>
            <person name="Clifton S."/>
            <person name="Fulton L."/>
            <person name="Fulton B."/>
            <person name="Courtney L."/>
            <person name="Fronick C."/>
            <person name="Harrison M."/>
            <person name="Strong C."/>
            <person name="Farmer C."/>
            <person name="Delahaunty K."/>
            <person name="Markovic C."/>
            <person name="Hall O."/>
            <person name="Minx P."/>
            <person name="Tomlinson C."/>
            <person name="Mitreva M."/>
            <person name="Nelson J."/>
            <person name="Hou S."/>
            <person name="Wollam A."/>
            <person name="Pepin K.H."/>
            <person name="Johnson M."/>
            <person name="Bhonagiri V."/>
            <person name="Nash W.E."/>
            <person name="Warren W."/>
            <person name="Chinwalla A."/>
            <person name="Mardis E.R."/>
            <person name="Wilson R.K."/>
        </authorList>
    </citation>
    <scope>NUCLEOTIDE SEQUENCE [LARGE SCALE GENOMIC DNA]</scope>
    <source>
        <strain evidence="1">DSM 20544</strain>
    </source>
</reference>
<proteinExistence type="predicted"/>
<dbReference type="HOGENOM" id="CLU_045940_0_0_9"/>
<comment type="caution">
    <text evidence="1">The sequence shown here is derived from an EMBL/GenBank/DDBJ whole genome shotgun (WGS) entry which is preliminary data.</text>
</comment>
<dbReference type="PATRIC" id="fig|500635.8.peg.1812"/>
<dbReference type="eggNOG" id="ENOG502ZARP">
    <property type="taxonomic scope" value="Bacteria"/>
</dbReference>
<dbReference type="InterPro" id="IPR025935">
    <property type="entry name" value="AbiH"/>
</dbReference>
<dbReference type="AlphaFoldDB" id="C9KPK2"/>
<name>C9KPK2_9FIRM</name>
<evidence type="ECO:0000313" key="2">
    <source>
        <dbReference type="Proteomes" id="UP000003671"/>
    </source>
</evidence>
<accession>C9KPK2</accession>
<gene>
    <name evidence="1" type="ORF">MITSMUL_05159</name>
</gene>
<dbReference type="STRING" id="500635.MITSMUL_05159"/>
<dbReference type="Pfam" id="PF14253">
    <property type="entry name" value="AbiH"/>
    <property type="match status" value="1"/>
</dbReference>
<evidence type="ECO:0008006" key="3">
    <source>
        <dbReference type="Google" id="ProtNLM"/>
    </source>
</evidence>
<protein>
    <recommendedName>
        <fullName evidence="3">Bacteriophage abortive infection AbiH</fullName>
    </recommendedName>
</protein>
<dbReference type="RefSeq" id="WP_005842246.1">
    <property type="nucleotide sequence ID" value="NZ_GG697142.2"/>
</dbReference>
<keyword evidence="2" id="KW-1185">Reference proteome</keyword>
<sequence length="313" mass="36908">MIEQLFILGNGFDMAHRLPTGYEDFVDYIKREDAPDDEKTLLDFLIHYIGEPFYDGDFLWKDFENELGEADFSQDISNAEYREDQLYDDADKDPDYYAYQAIAPLSTIEHIAASLPYIFERWIRTVDIDKAKPIENFRRLIRQNQAAFLTFNYTKTLEEIYRENHVKHIHGAIDGENILVGHGNHLDRVHTYEEDKMNPLTELSSIDDINYTLRSADAAYNSWSKNIKQNIIRNADYFASLETYDIKEVYSFGFSYNDIDMPYIKIIIDGLRNPYNVKWIFSDYNEDDNQKCEKILRNNDFKGTFARFHSSDD</sequence>
<dbReference type="EMBL" id="ABWK02000020">
    <property type="protein sequence ID" value="EEX68157.1"/>
    <property type="molecule type" value="Genomic_DNA"/>
</dbReference>
<dbReference type="Proteomes" id="UP000003671">
    <property type="component" value="Unassembled WGS sequence"/>
</dbReference>
<evidence type="ECO:0000313" key="1">
    <source>
        <dbReference type="EMBL" id="EEX68157.1"/>
    </source>
</evidence>
<dbReference type="GeneID" id="93482571"/>
<organism evidence="1 2">
    <name type="scientific">Mitsuokella multacida DSM 20544</name>
    <dbReference type="NCBI Taxonomy" id="500635"/>
    <lineage>
        <taxon>Bacteria</taxon>
        <taxon>Bacillati</taxon>
        <taxon>Bacillota</taxon>
        <taxon>Negativicutes</taxon>
        <taxon>Selenomonadales</taxon>
        <taxon>Selenomonadaceae</taxon>
        <taxon>Mitsuokella</taxon>
    </lineage>
</organism>